<keyword evidence="1" id="KW-0862">Zinc</keyword>
<keyword evidence="1" id="KW-0863">Zinc-finger</keyword>
<dbReference type="EMBL" id="VJMJ01000183">
    <property type="protein sequence ID" value="KAF0728045.1"/>
    <property type="molecule type" value="Genomic_DNA"/>
</dbReference>
<feature type="domain" description="RING-type" evidence="3">
    <location>
        <begin position="187"/>
        <end position="221"/>
    </location>
</feature>
<gene>
    <name evidence="4" type="ORF">Ae201684_014052</name>
</gene>
<organism evidence="4 5">
    <name type="scientific">Aphanomyces euteiches</name>
    <dbReference type="NCBI Taxonomy" id="100861"/>
    <lineage>
        <taxon>Eukaryota</taxon>
        <taxon>Sar</taxon>
        <taxon>Stramenopiles</taxon>
        <taxon>Oomycota</taxon>
        <taxon>Saprolegniomycetes</taxon>
        <taxon>Saprolegniales</taxon>
        <taxon>Verrucalvaceae</taxon>
        <taxon>Aphanomyces</taxon>
    </lineage>
</organism>
<dbReference type="Proteomes" id="UP000481153">
    <property type="component" value="Unassembled WGS sequence"/>
</dbReference>
<keyword evidence="1" id="KW-0479">Metal-binding</keyword>
<name>A0A6G0WLA0_9STRA</name>
<keyword evidence="2" id="KW-0175">Coiled coil</keyword>
<dbReference type="SUPFAM" id="SSF57850">
    <property type="entry name" value="RING/U-box"/>
    <property type="match status" value="1"/>
</dbReference>
<dbReference type="InterPro" id="IPR001841">
    <property type="entry name" value="Znf_RING"/>
</dbReference>
<proteinExistence type="predicted"/>
<comment type="caution">
    <text evidence="4">The sequence shown here is derived from an EMBL/GenBank/DDBJ whole genome shotgun (WGS) entry which is preliminary data.</text>
</comment>
<dbReference type="AlphaFoldDB" id="A0A6G0WLA0"/>
<dbReference type="GO" id="GO:0008270">
    <property type="term" value="F:zinc ion binding"/>
    <property type="evidence" value="ECO:0007669"/>
    <property type="project" value="UniProtKB-KW"/>
</dbReference>
<dbReference type="SUPFAM" id="SSF54160">
    <property type="entry name" value="Chromo domain-like"/>
    <property type="match status" value="1"/>
</dbReference>
<evidence type="ECO:0000256" key="1">
    <source>
        <dbReference type="PROSITE-ProRule" id="PRU00175"/>
    </source>
</evidence>
<evidence type="ECO:0000259" key="3">
    <source>
        <dbReference type="PROSITE" id="PS50089"/>
    </source>
</evidence>
<dbReference type="Gene3D" id="3.30.40.10">
    <property type="entry name" value="Zinc/RING finger domain, C3HC4 (zinc finger)"/>
    <property type="match status" value="1"/>
</dbReference>
<sequence>MILQPYLKTSLLKHGDLAKAVEKLRLDAKKNDYSPTSRRPVKETIVTPRFKQNDYVKVYRGQTLRKARVVHVTSSEYFVHYQGYPTSSDEYVPHYRVIEDREMKTSNTAVDDELEQLRQENRRLKEQLRESQEKLKRAEDEIAQEWMHECSVLQAKCLLVSDHCKEAVTRVYNVLEDKQRVIDSWNCVVCTTKPVDCALVSCGHLFCMSCSAQFESCPICRQAFVLRLPLFKP</sequence>
<reference evidence="4 5" key="1">
    <citation type="submission" date="2019-07" db="EMBL/GenBank/DDBJ databases">
        <title>Genomics analysis of Aphanomyces spp. identifies a new class of oomycete effector associated with host adaptation.</title>
        <authorList>
            <person name="Gaulin E."/>
        </authorList>
    </citation>
    <scope>NUCLEOTIDE SEQUENCE [LARGE SCALE GENOMIC DNA]</scope>
    <source>
        <strain evidence="4 5">ATCC 201684</strain>
    </source>
</reference>
<keyword evidence="5" id="KW-1185">Reference proteome</keyword>
<dbReference type="InterPro" id="IPR013083">
    <property type="entry name" value="Znf_RING/FYVE/PHD"/>
</dbReference>
<dbReference type="PROSITE" id="PS50089">
    <property type="entry name" value="ZF_RING_2"/>
    <property type="match status" value="1"/>
</dbReference>
<feature type="coiled-coil region" evidence="2">
    <location>
        <begin position="107"/>
        <end position="145"/>
    </location>
</feature>
<evidence type="ECO:0000256" key="2">
    <source>
        <dbReference type="SAM" id="Coils"/>
    </source>
</evidence>
<dbReference type="InterPro" id="IPR016197">
    <property type="entry name" value="Chromo-like_dom_sf"/>
</dbReference>
<dbReference type="VEuPathDB" id="FungiDB:AeMF1_018056"/>
<accession>A0A6G0WLA0</accession>
<dbReference type="Gene3D" id="2.30.30.140">
    <property type="match status" value="1"/>
</dbReference>
<protein>
    <recommendedName>
        <fullName evidence="3">RING-type domain-containing protein</fullName>
    </recommendedName>
</protein>
<evidence type="ECO:0000313" key="4">
    <source>
        <dbReference type="EMBL" id="KAF0728045.1"/>
    </source>
</evidence>
<evidence type="ECO:0000313" key="5">
    <source>
        <dbReference type="Proteomes" id="UP000481153"/>
    </source>
</evidence>
<dbReference type="Pfam" id="PF13920">
    <property type="entry name" value="zf-C3HC4_3"/>
    <property type="match status" value="1"/>
</dbReference>